<protein>
    <recommendedName>
        <fullName evidence="3">NAD(P)-binding domain-containing protein</fullName>
    </recommendedName>
</protein>
<evidence type="ECO:0000259" key="3">
    <source>
        <dbReference type="Pfam" id="PF13460"/>
    </source>
</evidence>
<accession>A0A7S1JU50</accession>
<evidence type="ECO:0000256" key="2">
    <source>
        <dbReference type="ARBA" id="ARBA00023276"/>
    </source>
</evidence>
<name>A0A7S1JU50_9ALVE</name>
<dbReference type="SUPFAM" id="SSF51735">
    <property type="entry name" value="NAD(P)-binding Rossmann-fold domains"/>
    <property type="match status" value="1"/>
</dbReference>
<dbReference type="Gene3D" id="3.40.50.720">
    <property type="entry name" value="NAD(P)-binding Rossmann-like Domain"/>
    <property type="match status" value="1"/>
</dbReference>
<proteinExistence type="predicted"/>
<organism evidence="4">
    <name type="scientific">Vitrella brassicaformis</name>
    <dbReference type="NCBI Taxonomy" id="1169539"/>
    <lineage>
        <taxon>Eukaryota</taxon>
        <taxon>Sar</taxon>
        <taxon>Alveolata</taxon>
        <taxon>Colpodellida</taxon>
        <taxon>Vitrellaceae</taxon>
        <taxon>Vitrella</taxon>
    </lineage>
</organism>
<dbReference type="PANTHER" id="PTHR47128:SF2">
    <property type="entry name" value="PROTEIN HIGH CHLOROPHYLL FLUORESCENCE PHENOTYPE 244, CHLOROPLASTIC"/>
    <property type="match status" value="1"/>
</dbReference>
<gene>
    <name evidence="4" type="ORF">VBRA1451_LOCUS9206</name>
</gene>
<dbReference type="EMBL" id="HBGB01015926">
    <property type="protein sequence ID" value="CAD9054141.1"/>
    <property type="molecule type" value="Transcribed_RNA"/>
</dbReference>
<evidence type="ECO:0000313" key="4">
    <source>
        <dbReference type="EMBL" id="CAD9054141.1"/>
    </source>
</evidence>
<reference evidence="4" key="1">
    <citation type="submission" date="2021-01" db="EMBL/GenBank/DDBJ databases">
        <authorList>
            <person name="Corre E."/>
            <person name="Pelletier E."/>
            <person name="Niang G."/>
            <person name="Scheremetjew M."/>
            <person name="Finn R."/>
            <person name="Kale V."/>
            <person name="Holt S."/>
            <person name="Cochrane G."/>
            <person name="Meng A."/>
            <person name="Brown T."/>
            <person name="Cohen L."/>
        </authorList>
    </citation>
    <scope>NUCLEOTIDE SEQUENCE</scope>
    <source>
        <strain evidence="4">CCMP3346</strain>
    </source>
</reference>
<dbReference type="PANTHER" id="PTHR47128">
    <property type="match status" value="1"/>
</dbReference>
<dbReference type="AlphaFoldDB" id="A0A7S1JU50"/>
<dbReference type="InterPro" id="IPR044256">
    <property type="entry name" value="HCF244-like"/>
</dbReference>
<evidence type="ECO:0000256" key="1">
    <source>
        <dbReference type="ARBA" id="ARBA00022531"/>
    </source>
</evidence>
<dbReference type="InterPro" id="IPR016040">
    <property type="entry name" value="NAD(P)-bd_dom"/>
</dbReference>
<dbReference type="GO" id="GO:0015979">
    <property type="term" value="P:photosynthesis"/>
    <property type="evidence" value="ECO:0007669"/>
    <property type="project" value="UniProtKB-KW"/>
</dbReference>
<keyword evidence="1" id="KW-0602">Photosynthesis</keyword>
<sequence length="418" mass="45676">MTPVPCSAHIWFCTLSVPSSFTSIIPPDVASRDIQQPSALDNQATMTPQQIKQKTHSSQQGWMYPYHFVCCIGCGSGRALELELLALVRSECVKPLLAELGRFTWMMPGKLLVLGGTGTVGRIIVKNAIDRGYDVRCILRSPRKGSILSDWGAEIVYGDLSLPETLPGALAGVTAVIDASATRAIELEAQRKIDWEGKYALVAACEAAQVKRLVFFSVTDAERFLDVARVKYKYVMENVIQDSDVPYTILRVPGFYSGVVSEFIRPMQLGEPVYLPPEGQGDEGVPYIAEEDAGRLALRALELPGAENKILDLVGPQPLTTEQILSLCKTLMGSRGESAQVNRVSPGLLRLSKNVSRFFYWGMSFANQVEFSGAKRFDKSPVPACDVLHVPSSSLESLTSYLQKAVGRATEGPKITVI</sequence>
<dbReference type="Pfam" id="PF13460">
    <property type="entry name" value="NAD_binding_10"/>
    <property type="match status" value="1"/>
</dbReference>
<dbReference type="InterPro" id="IPR036291">
    <property type="entry name" value="NAD(P)-bd_dom_sf"/>
</dbReference>
<feature type="domain" description="NAD(P)-binding" evidence="3">
    <location>
        <begin position="115"/>
        <end position="258"/>
    </location>
</feature>
<keyword evidence="2" id="KW-0604">Photosystem II</keyword>
<dbReference type="CDD" id="cd05243">
    <property type="entry name" value="SDR_a5"/>
    <property type="match status" value="1"/>
</dbReference>
<dbReference type="GO" id="GO:0009523">
    <property type="term" value="C:photosystem II"/>
    <property type="evidence" value="ECO:0007669"/>
    <property type="project" value="UniProtKB-KW"/>
</dbReference>